<evidence type="ECO:0000259" key="10">
    <source>
        <dbReference type="Pfam" id="PF13622"/>
    </source>
</evidence>
<dbReference type="FunFam" id="2.40.160.210:FF:000001">
    <property type="entry name" value="Acyl-CoA thioesterase II"/>
    <property type="match status" value="1"/>
</dbReference>
<dbReference type="EMBL" id="SMGD01000012">
    <property type="protein sequence ID" value="TCK58039.1"/>
    <property type="molecule type" value="Genomic_DNA"/>
</dbReference>
<evidence type="ECO:0000256" key="5">
    <source>
        <dbReference type="ARBA" id="ARBA00038894"/>
    </source>
</evidence>
<dbReference type="EC" id="3.1.2.20" evidence="5"/>
<evidence type="ECO:0000256" key="7">
    <source>
        <dbReference type="ARBA" id="ARBA00071120"/>
    </source>
</evidence>
<dbReference type="InterPro" id="IPR025652">
    <property type="entry name" value="TesB_C"/>
</dbReference>
<feature type="domain" description="Acyl-CoA thioesterase-like N-terminal HotDog" evidence="10">
    <location>
        <begin position="30"/>
        <end position="109"/>
    </location>
</feature>
<comment type="subunit">
    <text evidence="2">Homotetramer.</text>
</comment>
<dbReference type="PANTHER" id="PTHR11066:SF34">
    <property type="entry name" value="ACYL-COENZYME A THIOESTERASE 8"/>
    <property type="match status" value="1"/>
</dbReference>
<evidence type="ECO:0000256" key="2">
    <source>
        <dbReference type="ARBA" id="ARBA00011881"/>
    </source>
</evidence>
<feature type="domain" description="Acyl-CoA thioesterase 2 C-terminal" evidence="9">
    <location>
        <begin position="151"/>
        <end position="281"/>
    </location>
</feature>
<dbReference type="GO" id="GO:0006637">
    <property type="term" value="P:acyl-CoA metabolic process"/>
    <property type="evidence" value="ECO:0007669"/>
    <property type="project" value="InterPro"/>
</dbReference>
<dbReference type="OrthoDB" id="9781019at2"/>
<sequence length="286" mass="32225">MSKILSNLLDLLSLESIEQGLFRGNSEDLGIGVVFGGQVLGQALCAASETVIEERRIHSLHSYFLHPGDPAKPIVYEVTKLRDGRTITTRQVRAIQYGRPIFMMIASFQEQEKGFEHQMSMPDVPSPEELQSEQEYAFGMRDQLPAALCNRFICDKPIDIRPVQFIDPINPQACEAKRSIWMKANGVLNDRPNLHQSLIAYASDVNFLPTALQPHGRTFFDKKLQVATIDHSMWFHQPFRMDEWLLYVIDSPAASSGHGLVRGQFFNQEGVLVASTAQEGVIREIP</sequence>
<dbReference type="Gene3D" id="2.40.160.210">
    <property type="entry name" value="Acyl-CoA thioesterase, double hotdog domain"/>
    <property type="match status" value="1"/>
</dbReference>
<evidence type="ECO:0000259" key="9">
    <source>
        <dbReference type="Pfam" id="PF02551"/>
    </source>
</evidence>
<dbReference type="GO" id="GO:0047617">
    <property type="term" value="F:fatty acyl-CoA hydrolase activity"/>
    <property type="evidence" value="ECO:0007669"/>
    <property type="project" value="UniProtKB-EC"/>
</dbReference>
<name>A0A4R1K4U1_9GAMM</name>
<proteinExistence type="inferred from homology"/>
<evidence type="ECO:0000256" key="1">
    <source>
        <dbReference type="ARBA" id="ARBA00006538"/>
    </source>
</evidence>
<dbReference type="InterPro" id="IPR003703">
    <property type="entry name" value="Acyl_CoA_thio"/>
</dbReference>
<dbReference type="Proteomes" id="UP000295565">
    <property type="component" value="Unassembled WGS sequence"/>
</dbReference>
<protein>
    <recommendedName>
        <fullName evidence="7">Acyl-CoA thioesterase 2</fullName>
        <ecNumber evidence="5">3.1.2.20</ecNumber>
    </recommendedName>
    <alternativeName>
        <fullName evidence="8">Thioesterase II</fullName>
    </alternativeName>
</protein>
<dbReference type="InterPro" id="IPR029069">
    <property type="entry name" value="HotDog_dom_sf"/>
</dbReference>
<evidence type="ECO:0000256" key="6">
    <source>
        <dbReference type="ARBA" id="ARBA00050943"/>
    </source>
</evidence>
<dbReference type="GO" id="GO:0005829">
    <property type="term" value="C:cytosol"/>
    <property type="evidence" value="ECO:0007669"/>
    <property type="project" value="TreeGrafter"/>
</dbReference>
<keyword evidence="3" id="KW-0378">Hydrolase</keyword>
<evidence type="ECO:0000256" key="8">
    <source>
        <dbReference type="ARBA" id="ARBA00079653"/>
    </source>
</evidence>
<evidence type="ECO:0000313" key="11">
    <source>
        <dbReference type="EMBL" id="TCK58039.1"/>
    </source>
</evidence>
<dbReference type="GO" id="GO:0009062">
    <property type="term" value="P:fatty acid catabolic process"/>
    <property type="evidence" value="ECO:0007669"/>
    <property type="project" value="TreeGrafter"/>
</dbReference>
<dbReference type="NCBIfam" id="TIGR00189">
    <property type="entry name" value="tesB"/>
    <property type="match status" value="1"/>
</dbReference>
<comment type="similarity">
    <text evidence="1">Belongs to the C/M/P thioester hydrolase family.</text>
</comment>
<dbReference type="SUPFAM" id="SSF54637">
    <property type="entry name" value="Thioesterase/thiol ester dehydrase-isomerase"/>
    <property type="match status" value="2"/>
</dbReference>
<dbReference type="Pfam" id="PF02551">
    <property type="entry name" value="Acyl_CoA_thio"/>
    <property type="match status" value="1"/>
</dbReference>
<dbReference type="Pfam" id="PF13622">
    <property type="entry name" value="4HBT_3"/>
    <property type="match status" value="1"/>
</dbReference>
<reference evidence="11 12" key="1">
    <citation type="submission" date="2019-03" db="EMBL/GenBank/DDBJ databases">
        <title>Genomic Encyclopedia of Type Strains, Phase IV (KMG-IV): sequencing the most valuable type-strain genomes for metagenomic binning, comparative biology and taxonomic classification.</title>
        <authorList>
            <person name="Goeker M."/>
        </authorList>
    </citation>
    <scope>NUCLEOTIDE SEQUENCE [LARGE SCALE GENOMIC DNA]</scope>
    <source>
        <strain evidence="11 12">DSM 18577</strain>
    </source>
</reference>
<comment type="caution">
    <text evidence="11">The sequence shown here is derived from an EMBL/GenBank/DDBJ whole genome shotgun (WGS) entry which is preliminary data.</text>
</comment>
<keyword evidence="4" id="KW-0443">Lipid metabolism</keyword>
<gene>
    <name evidence="11" type="ORF">EV690_1744</name>
</gene>
<dbReference type="InterPro" id="IPR042171">
    <property type="entry name" value="Acyl-CoA_hotdog"/>
</dbReference>
<evidence type="ECO:0000256" key="3">
    <source>
        <dbReference type="ARBA" id="ARBA00022801"/>
    </source>
</evidence>
<keyword evidence="12" id="KW-1185">Reference proteome</keyword>
<evidence type="ECO:0000256" key="4">
    <source>
        <dbReference type="ARBA" id="ARBA00023098"/>
    </source>
</evidence>
<accession>A0A4R1K4U1</accession>
<dbReference type="InterPro" id="IPR049449">
    <property type="entry name" value="TesB_ACOT8-like_N"/>
</dbReference>
<evidence type="ECO:0000313" key="12">
    <source>
        <dbReference type="Proteomes" id="UP000295565"/>
    </source>
</evidence>
<dbReference type="CDD" id="cd03445">
    <property type="entry name" value="Thioesterase_II_repeat2"/>
    <property type="match status" value="1"/>
</dbReference>
<dbReference type="AlphaFoldDB" id="A0A4R1K4U1"/>
<dbReference type="RefSeq" id="WP_131912553.1">
    <property type="nucleotide sequence ID" value="NZ_OU594967.1"/>
</dbReference>
<dbReference type="PANTHER" id="PTHR11066">
    <property type="entry name" value="ACYL-COA THIOESTERASE"/>
    <property type="match status" value="1"/>
</dbReference>
<organism evidence="11 12">
    <name type="scientific">Celerinatantimonas diazotrophica</name>
    <dbReference type="NCBI Taxonomy" id="412034"/>
    <lineage>
        <taxon>Bacteria</taxon>
        <taxon>Pseudomonadati</taxon>
        <taxon>Pseudomonadota</taxon>
        <taxon>Gammaproteobacteria</taxon>
        <taxon>Celerinatantimonadaceae</taxon>
        <taxon>Celerinatantimonas</taxon>
    </lineage>
</organism>
<comment type="catalytic activity">
    <reaction evidence="6">
        <text>a fatty acyl-CoA + H2O = a fatty acid + CoA + H(+)</text>
        <dbReference type="Rhea" id="RHEA:16781"/>
        <dbReference type="ChEBI" id="CHEBI:15377"/>
        <dbReference type="ChEBI" id="CHEBI:15378"/>
        <dbReference type="ChEBI" id="CHEBI:28868"/>
        <dbReference type="ChEBI" id="CHEBI:57287"/>
        <dbReference type="ChEBI" id="CHEBI:77636"/>
        <dbReference type="EC" id="3.1.2.20"/>
    </reaction>
    <physiologicalReaction direction="left-to-right" evidence="6">
        <dbReference type="Rhea" id="RHEA:16782"/>
    </physiologicalReaction>
</comment>
<dbReference type="CDD" id="cd03444">
    <property type="entry name" value="Thioesterase_II_repeat1"/>
    <property type="match status" value="1"/>
</dbReference>